<keyword evidence="3" id="KW-0812">Transmembrane</keyword>
<gene>
    <name evidence="4" type="ORF">HaLaN_18412</name>
</gene>
<evidence type="ECO:0000256" key="3">
    <source>
        <dbReference type="SAM" id="Phobius"/>
    </source>
</evidence>
<feature type="coiled-coil region" evidence="1">
    <location>
        <begin position="311"/>
        <end position="373"/>
    </location>
</feature>
<protein>
    <submittedName>
        <fullName evidence="4">Uncharacterized protein</fullName>
    </submittedName>
</protein>
<name>A0A699ZEM0_HAELA</name>
<dbReference type="SUPFAM" id="SSF103491">
    <property type="entry name" value="Preprotein translocase SecY subunit"/>
    <property type="match status" value="1"/>
</dbReference>
<feature type="region of interest" description="Disordered" evidence="2">
    <location>
        <begin position="255"/>
        <end position="311"/>
    </location>
</feature>
<evidence type="ECO:0000313" key="4">
    <source>
        <dbReference type="EMBL" id="GFH21167.1"/>
    </source>
</evidence>
<feature type="non-terminal residue" evidence="4">
    <location>
        <position position="403"/>
    </location>
</feature>
<sequence>MDWADALHNMLGRMEAGDISSGTLLPLLATYLLMALAAVYISRTELRLPVVQYNRNSAAAIIKAAGTASLGAERSNPADDTDLFVRARAAAELKMAERSTRADYFPLAINASGMMSLILAGILWFQALPAAATVCGLHALNNAILNLQASWLGLALYGLLVVGLELLPLGSLSAKEVAEYCNAGGVALASLAVSAHVFDMVCITVLGTPLSATSLLIVVGTVTQASRQFEGLTEGPKLNDSLKREQALIQALRGNLDDAPPAPAPATAAASVPDVTPVAETESPVEPESRQQSSQSVLPEPVEPAEAQSQLQGALEEIAALKKQLAERDEEIALLKKTSSGSTPAPADFSHEMTKLQERLALLRKEQMEADAAKEAAWLQLKGVIADITKLAATPPSSSLPVH</sequence>
<dbReference type="Proteomes" id="UP000485058">
    <property type="component" value="Unassembled WGS sequence"/>
</dbReference>
<dbReference type="Gene3D" id="1.10.3370.10">
    <property type="entry name" value="SecY subunit domain"/>
    <property type="match status" value="1"/>
</dbReference>
<keyword evidence="3" id="KW-1133">Transmembrane helix</keyword>
<evidence type="ECO:0000313" key="5">
    <source>
        <dbReference type="Proteomes" id="UP000485058"/>
    </source>
</evidence>
<dbReference type="InterPro" id="IPR023201">
    <property type="entry name" value="SecY_dom_sf"/>
</dbReference>
<evidence type="ECO:0000256" key="2">
    <source>
        <dbReference type="SAM" id="MobiDB-lite"/>
    </source>
</evidence>
<organism evidence="4 5">
    <name type="scientific">Haematococcus lacustris</name>
    <name type="common">Green alga</name>
    <name type="synonym">Haematococcus pluvialis</name>
    <dbReference type="NCBI Taxonomy" id="44745"/>
    <lineage>
        <taxon>Eukaryota</taxon>
        <taxon>Viridiplantae</taxon>
        <taxon>Chlorophyta</taxon>
        <taxon>core chlorophytes</taxon>
        <taxon>Chlorophyceae</taxon>
        <taxon>CS clade</taxon>
        <taxon>Chlamydomonadales</taxon>
        <taxon>Haematococcaceae</taxon>
        <taxon>Haematococcus</taxon>
    </lineage>
</organism>
<feature type="transmembrane region" description="Helical" evidence="3">
    <location>
        <begin position="20"/>
        <end position="41"/>
    </location>
</feature>
<feature type="transmembrane region" description="Helical" evidence="3">
    <location>
        <begin position="147"/>
        <end position="167"/>
    </location>
</feature>
<proteinExistence type="predicted"/>
<keyword evidence="3" id="KW-0472">Membrane</keyword>
<keyword evidence="5" id="KW-1185">Reference proteome</keyword>
<comment type="caution">
    <text evidence="4">The sequence shown here is derived from an EMBL/GenBank/DDBJ whole genome shotgun (WGS) entry which is preliminary data.</text>
</comment>
<feature type="compositionally biased region" description="Low complexity" evidence="2">
    <location>
        <begin position="265"/>
        <end position="279"/>
    </location>
</feature>
<dbReference type="AlphaFoldDB" id="A0A699ZEM0"/>
<feature type="transmembrane region" description="Helical" evidence="3">
    <location>
        <begin position="104"/>
        <end position="127"/>
    </location>
</feature>
<reference evidence="4 5" key="1">
    <citation type="submission" date="2020-02" db="EMBL/GenBank/DDBJ databases">
        <title>Draft genome sequence of Haematococcus lacustris strain NIES-144.</title>
        <authorList>
            <person name="Morimoto D."/>
            <person name="Nakagawa S."/>
            <person name="Yoshida T."/>
            <person name="Sawayama S."/>
        </authorList>
    </citation>
    <scope>NUCLEOTIDE SEQUENCE [LARGE SCALE GENOMIC DNA]</scope>
    <source>
        <strain evidence="4 5">NIES-144</strain>
    </source>
</reference>
<dbReference type="EMBL" id="BLLF01001772">
    <property type="protein sequence ID" value="GFH21167.1"/>
    <property type="molecule type" value="Genomic_DNA"/>
</dbReference>
<evidence type="ECO:0000256" key="1">
    <source>
        <dbReference type="SAM" id="Coils"/>
    </source>
</evidence>
<feature type="non-terminal residue" evidence="4">
    <location>
        <position position="1"/>
    </location>
</feature>
<keyword evidence="1" id="KW-0175">Coiled coil</keyword>
<accession>A0A699ZEM0</accession>